<dbReference type="HOGENOM" id="CLU_103672_0_0_9"/>
<accession>B2TNY6</accession>
<evidence type="ECO:0000256" key="1">
    <source>
        <dbReference type="SAM" id="Coils"/>
    </source>
</evidence>
<feature type="coiled-coil region" evidence="1">
    <location>
        <begin position="16"/>
        <end position="50"/>
    </location>
</feature>
<dbReference type="AlphaFoldDB" id="B2TNY6"/>
<sequence length="177" mass="21325">MEKELFQKTEGQLYRYYRYKKQINKKYRKVESLEEQIKAIDNQMRNVHNYISLDTMPPGAGCGERVQASISGSSYMEKQMENEVTKLEKRKVEKIKQKIKTESKIMEMKNFIRMMDTNIEELREEDKRIIKFFYEDSKNDKENVSYLTIKLNLSAPTVYRRKQVLVENIADSMWMYK</sequence>
<feature type="coiled-coil region" evidence="1">
    <location>
        <begin position="77"/>
        <end position="125"/>
    </location>
</feature>
<evidence type="ECO:0000313" key="2">
    <source>
        <dbReference type="EMBL" id="ACD21743.1"/>
    </source>
</evidence>
<dbReference type="KEGG" id="cbk:CLL_A2755"/>
<gene>
    <name evidence="2" type="ordered locus">CLL_A2755</name>
</gene>
<name>B2TNY6_CLOBB</name>
<proteinExistence type="predicted"/>
<organism evidence="2">
    <name type="scientific">Clostridium botulinum (strain Eklund 17B / Type B)</name>
    <dbReference type="NCBI Taxonomy" id="935198"/>
    <lineage>
        <taxon>Bacteria</taxon>
        <taxon>Bacillati</taxon>
        <taxon>Bacillota</taxon>
        <taxon>Clostridia</taxon>
        <taxon>Eubacteriales</taxon>
        <taxon>Clostridiaceae</taxon>
        <taxon>Clostridium</taxon>
    </lineage>
</organism>
<dbReference type="PATRIC" id="fig|935198.13.peg.2716"/>
<keyword evidence="1" id="KW-0175">Coiled coil</keyword>
<protein>
    <submittedName>
        <fullName evidence="2">Uncharacterized protein</fullName>
    </submittedName>
</protein>
<dbReference type="EMBL" id="CP001056">
    <property type="protein sequence ID" value="ACD21743.1"/>
    <property type="molecule type" value="Genomic_DNA"/>
</dbReference>
<accession>U4P7Z8</accession>
<reference evidence="2" key="1">
    <citation type="submission" date="2009-06" db="EMBL/GenBank/DDBJ databases">
        <authorList>
            <consortium name="US DOE Joint Genome Institute (JGI-PGF)"/>
            <person name="Lucas S."/>
            <person name="Copeland A."/>
            <person name="Lapidus A."/>
            <person name="Glavina del Rio T."/>
            <person name="Dalin E."/>
            <person name="Tice H."/>
            <person name="Bruce D."/>
            <person name="Goodwin L."/>
            <person name="Pitluck S."/>
            <person name="Kyrpides N."/>
            <person name="Mavromatis K."/>
            <person name="Ivanova N."/>
            <person name="Saunders E."/>
            <person name="Brettin T."/>
            <person name="Detter J.C."/>
            <person name="Han C."/>
            <person name="Larimer F."/>
            <person name="Land M."/>
            <person name="Hauser L."/>
            <person name="Markowitz V."/>
            <person name="Cheng J.-F."/>
            <person name="Hugenholtz P."/>
            <person name="Woyke T."/>
            <person name="Wu D."/>
            <person name="Gronow S."/>
            <person name="Klenk H.-P."/>
            <person name="Eisen J.A."/>
        </authorList>
    </citation>
    <scope>NUCLEOTIDE SEQUENCE</scope>
    <source>
        <strain evidence="2">Eklund 17B</strain>
    </source>
</reference>
<reference evidence="2" key="2">
    <citation type="submission" date="2009-08" db="EMBL/GenBank/DDBJ databases">
        <authorList>
            <person name="Shrivastava S."/>
            <person name="Brinkac L.M."/>
            <person name="Dodson R.J."/>
            <person name="Harkins D.M."/>
            <person name="Durkin A.S."/>
            <person name="Sutton G."/>
        </authorList>
    </citation>
    <scope>NUCLEOTIDE SEQUENCE</scope>
    <source>
        <strain evidence="2">Eklund 17B</strain>
    </source>
</reference>